<keyword evidence="3" id="KW-1185">Reference proteome</keyword>
<dbReference type="EMBL" id="QFLI01000003">
    <property type="protein sequence ID" value="PXY01635.1"/>
    <property type="molecule type" value="Genomic_DNA"/>
</dbReference>
<dbReference type="AlphaFoldDB" id="A0A2V3ZY84"/>
<protein>
    <submittedName>
        <fullName evidence="2">Anticodon nuclease</fullName>
    </submittedName>
</protein>
<dbReference type="OrthoDB" id="9795565at2"/>
<reference evidence="2 3" key="1">
    <citation type="submission" date="2018-05" db="EMBL/GenBank/DDBJ databases">
        <title>Marinifilum breve JC075T sp. nov., a marine bacterium isolated from Yongle Blue Hole in the South China Sea.</title>
        <authorList>
            <person name="Fu T."/>
        </authorList>
    </citation>
    <scope>NUCLEOTIDE SEQUENCE [LARGE SCALE GENOMIC DNA]</scope>
    <source>
        <strain evidence="2 3">JC075</strain>
    </source>
</reference>
<dbReference type="RefSeq" id="WP_110360444.1">
    <property type="nucleotide sequence ID" value="NZ_QFLI01000003.1"/>
</dbReference>
<proteinExistence type="predicted"/>
<name>A0A2V3ZY84_9BACT</name>
<evidence type="ECO:0000313" key="2">
    <source>
        <dbReference type="EMBL" id="PXY01635.1"/>
    </source>
</evidence>
<gene>
    <name evidence="2" type="ORF">DF185_09195</name>
</gene>
<dbReference type="Pfam" id="PF13166">
    <property type="entry name" value="AAA_13"/>
    <property type="match status" value="1"/>
</dbReference>
<evidence type="ECO:0000259" key="1">
    <source>
        <dbReference type="Pfam" id="PF13166"/>
    </source>
</evidence>
<comment type="caution">
    <text evidence="2">The sequence shown here is derived from an EMBL/GenBank/DDBJ whole genome shotgun (WGS) entry which is preliminary data.</text>
</comment>
<organism evidence="2 3">
    <name type="scientific">Marinifilum breve</name>
    <dbReference type="NCBI Taxonomy" id="2184082"/>
    <lineage>
        <taxon>Bacteria</taxon>
        <taxon>Pseudomonadati</taxon>
        <taxon>Bacteroidota</taxon>
        <taxon>Bacteroidia</taxon>
        <taxon>Marinilabiliales</taxon>
        <taxon>Marinifilaceae</taxon>
    </lineage>
</organism>
<accession>A0A2V3ZY84</accession>
<sequence length="383" mass="44539">MGQTLTEIARELQGSDKKVQLIYAFNGVGKTRLSREFKELIAPKVIEEGESEELRVKVLYYNAFTEDLFFWDNDLDSDTNRKLIVRPNNFTNWVLVEQGQENNIISNFQHYTSPSLIPTFNSDYSEVEFSINRGNAASIENVKISKGEESNFIWSVFFSFLELIVENLNEEEGERQTNQFDDLEYIFIDDPVSSLDDTHLIELAVNIAVLIKSSYFDWSTKSGLKFVITTHNPLFYNVLFNEFNNPDSSTGFKVKHSTKKRLEKLNDGTFSLLDQPNDSPFSYHLLLLSEIERAIEEDAIQKYHYNFLRNILEKTSTFLGYNKWRDLLPQESREAYYNRIINLSSHGKFSGEEASVIEDNDKRVLSYLVRELKREYGFNSLVN</sequence>
<evidence type="ECO:0000313" key="3">
    <source>
        <dbReference type="Proteomes" id="UP000248079"/>
    </source>
</evidence>
<dbReference type="InterPro" id="IPR026866">
    <property type="entry name" value="CR006_AAA"/>
</dbReference>
<feature type="domain" description="Protein CR006 P-loop" evidence="1">
    <location>
        <begin position="132"/>
        <end position="349"/>
    </location>
</feature>
<dbReference type="Proteomes" id="UP000248079">
    <property type="component" value="Unassembled WGS sequence"/>
</dbReference>